<dbReference type="InterPro" id="IPR051448">
    <property type="entry name" value="CdaR-like_regulators"/>
</dbReference>
<proteinExistence type="inferred from homology"/>
<dbReference type="InterPro" id="IPR042070">
    <property type="entry name" value="PucR_C-HTH_sf"/>
</dbReference>
<evidence type="ECO:0000259" key="4">
    <source>
        <dbReference type="Pfam" id="PF17853"/>
    </source>
</evidence>
<dbReference type="RefSeq" id="WP_209705558.1">
    <property type="nucleotide sequence ID" value="NZ_JAFIDA010000001.1"/>
</dbReference>
<feature type="region of interest" description="Disordered" evidence="2">
    <location>
        <begin position="519"/>
        <end position="563"/>
    </location>
</feature>
<gene>
    <name evidence="5" type="ORF">JOF28_001923</name>
</gene>
<reference evidence="5" key="1">
    <citation type="submission" date="2021-02" db="EMBL/GenBank/DDBJ databases">
        <title>Sequencing the genomes of 1000 actinobacteria strains.</title>
        <authorList>
            <person name="Klenk H.-P."/>
        </authorList>
    </citation>
    <scope>NUCLEOTIDE SEQUENCE</scope>
    <source>
        <strain evidence="5">DSM 22850</strain>
    </source>
</reference>
<dbReference type="AlphaFoldDB" id="A0A940PX12"/>
<organism evidence="5 6">
    <name type="scientific">Leucobacter exalbidus</name>
    <dbReference type="NCBI Taxonomy" id="662960"/>
    <lineage>
        <taxon>Bacteria</taxon>
        <taxon>Bacillati</taxon>
        <taxon>Actinomycetota</taxon>
        <taxon>Actinomycetes</taxon>
        <taxon>Micrococcales</taxon>
        <taxon>Microbacteriaceae</taxon>
        <taxon>Leucobacter</taxon>
    </lineage>
</organism>
<feature type="domain" description="PucR C-terminal helix-turn-helix" evidence="3">
    <location>
        <begin position="450"/>
        <end position="505"/>
    </location>
</feature>
<dbReference type="PANTHER" id="PTHR33744:SF15">
    <property type="entry name" value="CARBOHYDRATE DIACID REGULATOR"/>
    <property type="match status" value="1"/>
</dbReference>
<keyword evidence="6" id="KW-1185">Reference proteome</keyword>
<dbReference type="EMBL" id="JAFIDA010000001">
    <property type="protein sequence ID" value="MBP1326691.1"/>
    <property type="molecule type" value="Genomic_DNA"/>
</dbReference>
<comment type="similarity">
    <text evidence="1">Belongs to the CdaR family.</text>
</comment>
<evidence type="ECO:0000256" key="2">
    <source>
        <dbReference type="SAM" id="MobiDB-lite"/>
    </source>
</evidence>
<comment type="caution">
    <text evidence="5">The sequence shown here is derived from an EMBL/GenBank/DDBJ whole genome shotgun (WGS) entry which is preliminary data.</text>
</comment>
<feature type="domain" description="CdaR GGDEF-like" evidence="4">
    <location>
        <begin position="283"/>
        <end position="400"/>
    </location>
</feature>
<dbReference type="Gene3D" id="1.10.10.2840">
    <property type="entry name" value="PucR C-terminal helix-turn-helix domain"/>
    <property type="match status" value="1"/>
</dbReference>
<evidence type="ECO:0000256" key="1">
    <source>
        <dbReference type="ARBA" id="ARBA00006754"/>
    </source>
</evidence>
<feature type="compositionally biased region" description="Polar residues" evidence="2">
    <location>
        <begin position="541"/>
        <end position="563"/>
    </location>
</feature>
<dbReference type="Proteomes" id="UP000675163">
    <property type="component" value="Unassembled WGS sequence"/>
</dbReference>
<dbReference type="Pfam" id="PF13556">
    <property type="entry name" value="HTH_30"/>
    <property type="match status" value="1"/>
</dbReference>
<evidence type="ECO:0000259" key="3">
    <source>
        <dbReference type="Pfam" id="PF13556"/>
    </source>
</evidence>
<dbReference type="InterPro" id="IPR041522">
    <property type="entry name" value="CdaR_GGDEF"/>
</dbReference>
<accession>A0A940PX12</accession>
<protein>
    <submittedName>
        <fullName evidence="5">Sugar diacid utilization regulator</fullName>
    </submittedName>
</protein>
<dbReference type="InterPro" id="IPR025736">
    <property type="entry name" value="PucR_C-HTH_dom"/>
</dbReference>
<evidence type="ECO:0000313" key="5">
    <source>
        <dbReference type="EMBL" id="MBP1326691.1"/>
    </source>
</evidence>
<evidence type="ECO:0000313" key="6">
    <source>
        <dbReference type="Proteomes" id="UP000675163"/>
    </source>
</evidence>
<dbReference type="PANTHER" id="PTHR33744">
    <property type="entry name" value="CARBOHYDRATE DIACID REGULATOR"/>
    <property type="match status" value="1"/>
</dbReference>
<sequence length="563" mass="61412">MEGPQRLVSLPALALAIGSPARMVATEADLDVITVRTAALWHKGTVSLGRDTLIVVPATIDRVAVRALRTQLHASPTHAWAFCGWSEEALVELQLESSSHAAMQLARIEDAAEVFTALSQLSLSPSVNELRRLTALQRSFSQALEHEDAIDELLRRLQKVSNAACLVVDHLGRVRESAGSLPLSLFLEQIRKTEAATQHVSVEGWQGQAIRLKSADASQQEKTDWLIVAARRREFPTSQDSAAAHIVASLIEAARRIQLSTKKQENAIRASIFDEVLALTPKPDSPELASRMSALGIDFNAPLRLVVASVGLQQITTSRSSAQQLWQALKNALLASDTPFLSTEREATAVYLIQASVDTITRIQRINKSALGTLLFGVGREINTIGDIPSAHADALIAIRTIQSGRHDDSSMSYEQFDFATRVFASVGLEQMAHTSRSFLEPLLQREPMLQALRRYFEHDQNTNATADSLGIHHNTLRYRLAKVEELLDLKLNDPAAIASLFLATTALDLVDLQTTPAHGEHDNRGTLGADEGASKVGVPSASTRHASSRVTSVTQPPKSMRY</sequence>
<name>A0A940PX12_9MICO</name>
<dbReference type="Pfam" id="PF17853">
    <property type="entry name" value="GGDEF_2"/>
    <property type="match status" value="1"/>
</dbReference>